<evidence type="ECO:0000313" key="3">
    <source>
        <dbReference type="Proteomes" id="UP000834106"/>
    </source>
</evidence>
<organism evidence="2 3">
    <name type="scientific">Fraxinus pennsylvanica</name>
    <dbReference type="NCBI Taxonomy" id="56036"/>
    <lineage>
        <taxon>Eukaryota</taxon>
        <taxon>Viridiplantae</taxon>
        <taxon>Streptophyta</taxon>
        <taxon>Embryophyta</taxon>
        <taxon>Tracheophyta</taxon>
        <taxon>Spermatophyta</taxon>
        <taxon>Magnoliopsida</taxon>
        <taxon>eudicotyledons</taxon>
        <taxon>Gunneridae</taxon>
        <taxon>Pentapetalae</taxon>
        <taxon>asterids</taxon>
        <taxon>lamiids</taxon>
        <taxon>Lamiales</taxon>
        <taxon>Oleaceae</taxon>
        <taxon>Oleeae</taxon>
        <taxon>Fraxinus</taxon>
    </lineage>
</organism>
<protein>
    <submittedName>
        <fullName evidence="2">Uncharacterized protein</fullName>
    </submittedName>
</protein>
<keyword evidence="3" id="KW-1185">Reference proteome</keyword>
<proteinExistence type="predicted"/>
<dbReference type="EMBL" id="OU503052">
    <property type="protein sequence ID" value="CAI9781014.1"/>
    <property type="molecule type" value="Genomic_DNA"/>
</dbReference>
<gene>
    <name evidence="2" type="ORF">FPE_LOCUS28444</name>
</gene>
<dbReference type="AlphaFoldDB" id="A0AAD2E887"/>
<keyword evidence="1" id="KW-0472">Membrane</keyword>
<dbReference type="Proteomes" id="UP000834106">
    <property type="component" value="Chromosome 17"/>
</dbReference>
<evidence type="ECO:0000313" key="2">
    <source>
        <dbReference type="EMBL" id="CAI9781014.1"/>
    </source>
</evidence>
<sequence length="181" mass="20326">MWWFVVVILRWRSSGVLGRVGVLVRRRGYGGLAVVCCWWICGVVVVGGGSIVGGGLLASCPLLEQLLLDLLIEFDNLEIDAPMLRLFQLRCFCSSIYIKRSQHLVAVIVTAHDHYAVDDINYGNCNFVKFFDSLSALHKLCMDFPPLLARLTMFNHNFSFCFLDFVCMSSPNNASNFLNPP</sequence>
<keyword evidence="1" id="KW-1133">Transmembrane helix</keyword>
<accession>A0AAD2E887</accession>
<feature type="transmembrane region" description="Helical" evidence="1">
    <location>
        <begin position="28"/>
        <end position="58"/>
    </location>
</feature>
<reference evidence="2" key="1">
    <citation type="submission" date="2023-05" db="EMBL/GenBank/DDBJ databases">
        <authorList>
            <person name="Huff M."/>
        </authorList>
    </citation>
    <scope>NUCLEOTIDE SEQUENCE</scope>
</reference>
<name>A0AAD2E887_9LAMI</name>
<evidence type="ECO:0000256" key="1">
    <source>
        <dbReference type="SAM" id="Phobius"/>
    </source>
</evidence>
<keyword evidence="1" id="KW-0812">Transmembrane</keyword>